<dbReference type="SUPFAM" id="SSF109604">
    <property type="entry name" value="HD-domain/PDEase-like"/>
    <property type="match status" value="1"/>
</dbReference>
<dbReference type="RefSeq" id="WP_081906022.1">
    <property type="nucleotide sequence ID" value="NZ_JPNB01000002.1"/>
</dbReference>
<dbReference type="EMBL" id="SLUO01000010">
    <property type="protein sequence ID" value="TCL56998.1"/>
    <property type="molecule type" value="Genomic_DNA"/>
</dbReference>
<protein>
    <recommendedName>
        <fullName evidence="1">HD domain-containing protein</fullName>
    </recommendedName>
</protein>
<feature type="domain" description="HD" evidence="1">
    <location>
        <begin position="58"/>
        <end position="161"/>
    </location>
</feature>
<organism evidence="2 3">
    <name type="scientific">Kineothrix alysoides</name>
    <dbReference type="NCBI Taxonomy" id="1469948"/>
    <lineage>
        <taxon>Bacteria</taxon>
        <taxon>Bacillati</taxon>
        <taxon>Bacillota</taxon>
        <taxon>Clostridia</taxon>
        <taxon>Lachnospirales</taxon>
        <taxon>Lachnospiraceae</taxon>
        <taxon>Kineothrix</taxon>
    </lineage>
</organism>
<name>A0A4R1QT22_9FIRM</name>
<reference evidence="2 3" key="1">
    <citation type="submission" date="2019-03" db="EMBL/GenBank/DDBJ databases">
        <title>Genomic Encyclopedia of Type Strains, Phase IV (KMG-IV): sequencing the most valuable type-strain genomes for metagenomic binning, comparative biology and taxonomic classification.</title>
        <authorList>
            <person name="Goeker M."/>
        </authorList>
    </citation>
    <scope>NUCLEOTIDE SEQUENCE [LARGE SCALE GENOMIC DNA]</scope>
    <source>
        <strain evidence="2 3">DSM 100556</strain>
    </source>
</reference>
<gene>
    <name evidence="2" type="ORF">EDD76_110171</name>
</gene>
<accession>A0A4R1QT22</accession>
<dbReference type="Gene3D" id="1.10.3210.10">
    <property type="entry name" value="Hypothetical protein af1432"/>
    <property type="match status" value="1"/>
</dbReference>
<evidence type="ECO:0000313" key="3">
    <source>
        <dbReference type="Proteomes" id="UP000295718"/>
    </source>
</evidence>
<evidence type="ECO:0000313" key="2">
    <source>
        <dbReference type="EMBL" id="TCL56998.1"/>
    </source>
</evidence>
<comment type="caution">
    <text evidence="2">The sequence shown here is derived from an EMBL/GenBank/DDBJ whole genome shotgun (WGS) entry which is preliminary data.</text>
</comment>
<dbReference type="InterPro" id="IPR003607">
    <property type="entry name" value="HD/PDEase_dom"/>
</dbReference>
<dbReference type="CDD" id="cd00077">
    <property type="entry name" value="HDc"/>
    <property type="match status" value="1"/>
</dbReference>
<keyword evidence="3" id="KW-1185">Reference proteome</keyword>
<dbReference type="Proteomes" id="UP000295718">
    <property type="component" value="Unassembled WGS sequence"/>
</dbReference>
<dbReference type="STRING" id="1469948.GCA_000732725_02940"/>
<dbReference type="Pfam" id="PF01966">
    <property type="entry name" value="HD"/>
    <property type="match status" value="1"/>
</dbReference>
<dbReference type="InterPro" id="IPR006674">
    <property type="entry name" value="HD_domain"/>
</dbReference>
<proteinExistence type="predicted"/>
<dbReference type="AlphaFoldDB" id="A0A4R1QT22"/>
<sequence length="195" mass="23197">MKDTVKKSEKKRERLREAFHKQKELNILLKEHGGDILDSDNFKKTNEHIQHGNMTVNNHCVNVAKYSLAISRKLRISCSQRELVRGALLHDYFLYDWHDKQREDRKRLHGFYHPGIALRNASKEYKLTPRERDIIKKHMWPLTVVPPQCREAWIVTTADKYCSLLETIRLHRGDGKRYLARREPKLGIKVKVQYE</sequence>
<evidence type="ECO:0000259" key="1">
    <source>
        <dbReference type="Pfam" id="PF01966"/>
    </source>
</evidence>